<sequence>MSSAHSHPPDLYATPERSATGRAWRWLAAAAIFGNIFLNYYSNTHPLNGQTMGAVSAKYPTLLTPAGYAFSIWGVIFLGLTIYAVWQLLPAQRLLSLPDALAKPLALANVATGAWVVLFAYELILPSVGVMLVILGTLITAYGRARRRVLAQAAPAWASLPVALYLGWISVASVINVTTGLQQLGWQPVQGGAIVLALGMLVVVVALALIISRVFQEVAFPLVIAWALVAIWRAQINEVPELGWAALAGAAVAVIGGVALSRVGRRRQPWEIATTAAEAQIADLARRRAAAAAAPPTQNPA</sequence>
<feature type="transmembrane region" description="Helical" evidence="1">
    <location>
        <begin position="157"/>
        <end position="177"/>
    </location>
</feature>
<keyword evidence="3" id="KW-1185">Reference proteome</keyword>
<dbReference type="OrthoDB" id="5189031at2"/>
<protein>
    <recommendedName>
        <fullName evidence="4">Tryptophan-rich sensory protein</fullName>
    </recommendedName>
</protein>
<evidence type="ECO:0000313" key="3">
    <source>
        <dbReference type="Proteomes" id="UP000245999"/>
    </source>
</evidence>
<gene>
    <name evidence="2" type="ORF">DDQ68_18495</name>
</gene>
<dbReference type="RefSeq" id="WP_109657628.1">
    <property type="nucleotide sequence ID" value="NZ_CP029145.1"/>
</dbReference>
<evidence type="ECO:0008006" key="4">
    <source>
        <dbReference type="Google" id="ProtNLM"/>
    </source>
</evidence>
<feature type="transmembrane region" description="Helical" evidence="1">
    <location>
        <begin position="68"/>
        <end position="89"/>
    </location>
</feature>
<accession>A0A2Z3GYY1</accession>
<proteinExistence type="predicted"/>
<dbReference type="Proteomes" id="UP000245999">
    <property type="component" value="Chromosome"/>
</dbReference>
<name>A0A2Z3GYY1_9BACT</name>
<dbReference type="EMBL" id="CP029145">
    <property type="protein sequence ID" value="AWM34594.1"/>
    <property type="molecule type" value="Genomic_DNA"/>
</dbReference>
<keyword evidence="1" id="KW-1133">Transmembrane helix</keyword>
<dbReference type="PANTHER" id="PTHR33802:SF1">
    <property type="entry name" value="XK-RELATED PROTEIN"/>
    <property type="match status" value="1"/>
</dbReference>
<feature type="transmembrane region" description="Helical" evidence="1">
    <location>
        <begin position="218"/>
        <end position="236"/>
    </location>
</feature>
<evidence type="ECO:0000256" key="1">
    <source>
        <dbReference type="SAM" id="Phobius"/>
    </source>
</evidence>
<dbReference type="PANTHER" id="PTHR33802">
    <property type="entry name" value="SI:CH211-161H7.5-RELATED"/>
    <property type="match status" value="1"/>
</dbReference>
<feature type="transmembrane region" description="Helical" evidence="1">
    <location>
        <begin position="23"/>
        <end position="42"/>
    </location>
</feature>
<feature type="transmembrane region" description="Helical" evidence="1">
    <location>
        <begin position="189"/>
        <end position="211"/>
    </location>
</feature>
<dbReference type="KEGG" id="hnv:DDQ68_18495"/>
<dbReference type="AlphaFoldDB" id="A0A2Z3GYY1"/>
<evidence type="ECO:0000313" key="2">
    <source>
        <dbReference type="EMBL" id="AWM34594.1"/>
    </source>
</evidence>
<keyword evidence="1" id="KW-0472">Membrane</keyword>
<organism evidence="2 3">
    <name type="scientific">Hymenobacter nivis</name>
    <dbReference type="NCBI Taxonomy" id="1850093"/>
    <lineage>
        <taxon>Bacteria</taxon>
        <taxon>Pseudomonadati</taxon>
        <taxon>Bacteroidota</taxon>
        <taxon>Cytophagia</taxon>
        <taxon>Cytophagales</taxon>
        <taxon>Hymenobacteraceae</taxon>
        <taxon>Hymenobacter</taxon>
    </lineage>
</organism>
<feature type="transmembrane region" description="Helical" evidence="1">
    <location>
        <begin position="242"/>
        <end position="260"/>
    </location>
</feature>
<keyword evidence="1" id="KW-0812">Transmembrane</keyword>
<reference evidence="3" key="1">
    <citation type="submission" date="2018-04" db="EMBL/GenBank/DDBJ databases">
        <title>Complete genome of Antarctic heterotrophic bacterium Hymenobacter nivis.</title>
        <authorList>
            <person name="Terashima M."/>
        </authorList>
    </citation>
    <scope>NUCLEOTIDE SEQUENCE [LARGE SCALE GENOMIC DNA]</scope>
    <source>
        <strain evidence="3">NBRC 111535</strain>
    </source>
</reference>